<dbReference type="Proteomes" id="UP000184315">
    <property type="component" value="Unassembled WGS sequence"/>
</dbReference>
<keyword evidence="2" id="KW-1185">Reference proteome</keyword>
<sequence>MGFKQVLICQNRTCHKQGSDKILVLFKDESPPDVQIQGIGCLGQCGNGPMMIVLPDEVWYSHLEPMDVSTIIQQHLQGGCPVEALRMKVKK</sequence>
<dbReference type="AlphaFoldDB" id="A0A1J1LI69"/>
<proteinExistence type="predicted"/>
<evidence type="ECO:0008006" key="3">
    <source>
        <dbReference type="Google" id="ProtNLM"/>
    </source>
</evidence>
<dbReference type="RefSeq" id="WP_072718513.1">
    <property type="nucleotide sequence ID" value="NZ_LN889782.1"/>
</dbReference>
<dbReference type="EMBL" id="CZDF01000132">
    <property type="protein sequence ID" value="CUR31714.1"/>
    <property type="molecule type" value="Genomic_DNA"/>
</dbReference>
<dbReference type="OrthoDB" id="9761899at2"/>
<dbReference type="Pfam" id="PF01257">
    <property type="entry name" value="2Fe-2S_thioredx"/>
    <property type="match status" value="1"/>
</dbReference>
<protein>
    <recommendedName>
        <fullName evidence="3">Ferredoxin</fullName>
    </recommendedName>
</protein>
<dbReference type="Gene3D" id="3.40.30.10">
    <property type="entry name" value="Glutaredoxin"/>
    <property type="match status" value="1"/>
</dbReference>
<dbReference type="PANTHER" id="PTHR47682">
    <property type="entry name" value="TETRATRICOPEPTIDE REPEAT (TPR)-CONTAINING PROTEIN"/>
    <property type="match status" value="1"/>
</dbReference>
<dbReference type="PANTHER" id="PTHR47682:SF1">
    <property type="entry name" value="TETRATRICOPEPTIDE REPEAT (TPR)-CONTAINING PROTEIN"/>
    <property type="match status" value="1"/>
</dbReference>
<reference evidence="2" key="1">
    <citation type="submission" date="2015-10" db="EMBL/GenBank/DDBJ databases">
        <authorList>
            <person name="Regsiter A."/>
            <person name="william w."/>
        </authorList>
    </citation>
    <scope>NUCLEOTIDE SEQUENCE [LARGE SCALE GENOMIC DNA]</scope>
</reference>
<evidence type="ECO:0000313" key="1">
    <source>
        <dbReference type="EMBL" id="CUR31714.1"/>
    </source>
</evidence>
<name>A0A1J1LI69_9CYAN</name>
<dbReference type="CDD" id="cd02980">
    <property type="entry name" value="TRX_Fd_family"/>
    <property type="match status" value="1"/>
</dbReference>
<gene>
    <name evidence="1" type="ORF">PL9214291305</name>
</gene>
<organism evidence="1 2">
    <name type="scientific">Planktothrix tepida PCC 9214</name>
    <dbReference type="NCBI Taxonomy" id="671072"/>
    <lineage>
        <taxon>Bacteria</taxon>
        <taxon>Bacillati</taxon>
        <taxon>Cyanobacteriota</taxon>
        <taxon>Cyanophyceae</taxon>
        <taxon>Oscillatoriophycideae</taxon>
        <taxon>Oscillatoriales</taxon>
        <taxon>Microcoleaceae</taxon>
        <taxon>Planktothrix</taxon>
    </lineage>
</organism>
<accession>A0A1J1LI69</accession>
<evidence type="ECO:0000313" key="2">
    <source>
        <dbReference type="Proteomes" id="UP000184315"/>
    </source>
</evidence>
<dbReference type="InterPro" id="IPR036249">
    <property type="entry name" value="Thioredoxin-like_sf"/>
</dbReference>
<dbReference type="STRING" id="671072.PL9214291305"/>
<dbReference type="SUPFAM" id="SSF52833">
    <property type="entry name" value="Thioredoxin-like"/>
    <property type="match status" value="1"/>
</dbReference>